<evidence type="ECO:0000313" key="2">
    <source>
        <dbReference type="Proteomes" id="UP000693738"/>
    </source>
</evidence>
<dbReference type="Proteomes" id="UP000693738">
    <property type="component" value="Unassembled WGS sequence"/>
</dbReference>
<protein>
    <submittedName>
        <fullName evidence="1">Uncharacterized protein</fullName>
    </submittedName>
</protein>
<accession>A0A8J2NC58</accession>
<comment type="caution">
    <text evidence="1">The sequence shown here is derived from an EMBL/GenBank/DDBJ whole genome shotgun (WGS) entry which is preliminary data.</text>
</comment>
<proteinExistence type="predicted"/>
<reference evidence="1" key="1">
    <citation type="submission" date="2021-05" db="EMBL/GenBank/DDBJ databases">
        <authorList>
            <person name="Khan N."/>
        </authorList>
    </citation>
    <scope>NUCLEOTIDE SEQUENCE</scope>
</reference>
<dbReference type="AlphaFoldDB" id="A0A8J2NC58"/>
<evidence type="ECO:0000313" key="1">
    <source>
        <dbReference type="EMBL" id="CAG7554330.1"/>
    </source>
</evidence>
<sequence>MSLGPTRDLVRLSSNIEADPLRRSEGQVPIETSYPRYDTCGRECCERHGTTLPPLLIRLSTKTMSRLPMRILGFWLASRFLPSRSVHDGALGDNRRLGRVTHDATDIDENAEPLIVRWFGTLLAEYWDRCILAPFMATPYRQQRKAFDTPAIRHGSSAAVHAFDPL</sequence>
<dbReference type="EMBL" id="CAJSTJ010000008">
    <property type="protein sequence ID" value="CAG7554330.1"/>
    <property type="molecule type" value="Genomic_DNA"/>
</dbReference>
<organism evidence="1 2">
    <name type="scientific">Fusarium equiseti</name>
    <name type="common">Fusarium scirpi</name>
    <dbReference type="NCBI Taxonomy" id="61235"/>
    <lineage>
        <taxon>Eukaryota</taxon>
        <taxon>Fungi</taxon>
        <taxon>Dikarya</taxon>
        <taxon>Ascomycota</taxon>
        <taxon>Pezizomycotina</taxon>
        <taxon>Sordariomycetes</taxon>
        <taxon>Hypocreomycetidae</taxon>
        <taxon>Hypocreales</taxon>
        <taxon>Nectriaceae</taxon>
        <taxon>Fusarium</taxon>
        <taxon>Fusarium incarnatum-equiseti species complex</taxon>
    </lineage>
</organism>
<gene>
    <name evidence="1" type="ORF">FEQUK3_LOCUS40</name>
</gene>
<name>A0A8J2NC58_FUSEQ</name>